<organism evidence="2 3">
    <name type="scientific">Halogeometricum pallidum JCM 14848</name>
    <dbReference type="NCBI Taxonomy" id="1227487"/>
    <lineage>
        <taxon>Archaea</taxon>
        <taxon>Methanobacteriati</taxon>
        <taxon>Methanobacteriota</taxon>
        <taxon>Stenosarchaea group</taxon>
        <taxon>Halobacteria</taxon>
        <taxon>Halobacteriales</taxon>
        <taxon>Haloferacaceae</taxon>
        <taxon>Halogeometricum</taxon>
    </lineage>
</organism>
<proteinExistence type="predicted"/>
<evidence type="ECO:0000313" key="2">
    <source>
        <dbReference type="EMBL" id="ELZ27344.1"/>
    </source>
</evidence>
<reference evidence="2 3" key="1">
    <citation type="journal article" date="2014" name="PLoS Genet.">
        <title>Phylogenetically driven sequencing of extremely halophilic archaea reveals strategies for static and dynamic osmo-response.</title>
        <authorList>
            <person name="Becker E.A."/>
            <person name="Seitzer P.M."/>
            <person name="Tritt A."/>
            <person name="Larsen D."/>
            <person name="Krusor M."/>
            <person name="Yao A.I."/>
            <person name="Wu D."/>
            <person name="Madern D."/>
            <person name="Eisen J.A."/>
            <person name="Darling A.E."/>
            <person name="Facciotti M.T."/>
        </authorList>
    </citation>
    <scope>NUCLEOTIDE SEQUENCE [LARGE SCALE GENOMIC DNA]</scope>
    <source>
        <strain evidence="2 3">JCM 14848</strain>
    </source>
</reference>
<feature type="domain" description="DUF7344" evidence="1">
    <location>
        <begin position="4"/>
        <end position="82"/>
    </location>
</feature>
<dbReference type="Pfam" id="PF24035">
    <property type="entry name" value="DUF7344"/>
    <property type="match status" value="1"/>
</dbReference>
<evidence type="ECO:0000259" key="1">
    <source>
        <dbReference type="Pfam" id="PF24035"/>
    </source>
</evidence>
<dbReference type="AlphaFoldDB" id="M0CZM0"/>
<dbReference type="EMBL" id="AOIV01000041">
    <property type="protein sequence ID" value="ELZ27344.1"/>
    <property type="molecule type" value="Genomic_DNA"/>
</dbReference>
<accession>M0CZM0</accession>
<evidence type="ECO:0000313" key="3">
    <source>
        <dbReference type="Proteomes" id="UP000011513"/>
    </source>
</evidence>
<dbReference type="InParanoid" id="M0CZM0"/>
<keyword evidence="3" id="KW-1185">Reference proteome</keyword>
<gene>
    <name evidence="2" type="ORF">C474_18399</name>
</gene>
<dbReference type="Proteomes" id="UP000011513">
    <property type="component" value="Unassembled WGS sequence"/>
</dbReference>
<dbReference type="RefSeq" id="WP_008389364.1">
    <property type="nucleotide sequence ID" value="NZ_AOIV01000041.1"/>
</dbReference>
<protein>
    <recommendedName>
        <fullName evidence="1">DUF7344 domain-containing protein</fullName>
    </recommendedName>
</protein>
<comment type="caution">
    <text evidence="2">The sequence shown here is derived from an EMBL/GenBank/DDBJ whole genome shotgun (WGS) entry which is preliminary data.</text>
</comment>
<dbReference type="OrthoDB" id="293590at2157"/>
<dbReference type="InterPro" id="IPR055768">
    <property type="entry name" value="DUF7344"/>
</dbReference>
<sequence length="110" mass="11239">MYGILRHPFRRAVVAAGDALRAPMSLSGTADAVMDALASAPGPGAPGAPRAVPNLELQLHHTHLPKLDAAGVIAYDADEQTVVDVDEAAVVRLSGVSETLAAECADALSD</sequence>
<name>M0CZM0_HALPD</name>